<dbReference type="Proteomes" id="UP000887567">
    <property type="component" value="Unplaced"/>
</dbReference>
<dbReference type="InterPro" id="IPR014710">
    <property type="entry name" value="RmlC-like_jellyroll"/>
</dbReference>
<evidence type="ECO:0000256" key="6">
    <source>
        <dbReference type="ARBA" id="ARBA00048714"/>
    </source>
</evidence>
<dbReference type="GO" id="GO:0019491">
    <property type="term" value="P:ectoine biosynthetic process"/>
    <property type="evidence" value="ECO:0007669"/>
    <property type="project" value="InterPro"/>
</dbReference>
<dbReference type="Gene3D" id="2.60.120.10">
    <property type="entry name" value="Jelly Rolls"/>
    <property type="match status" value="1"/>
</dbReference>
<evidence type="ECO:0000313" key="8">
    <source>
        <dbReference type="Proteomes" id="UP000887567"/>
    </source>
</evidence>
<dbReference type="Pfam" id="PF06339">
    <property type="entry name" value="Ectoine_synth"/>
    <property type="match status" value="1"/>
</dbReference>
<comment type="similarity">
    <text evidence="2">Belongs to the ectoine synthase family.</text>
</comment>
<dbReference type="KEGG" id="epa:110247432"/>
<evidence type="ECO:0000256" key="5">
    <source>
        <dbReference type="ARBA" id="ARBA00033271"/>
    </source>
</evidence>
<organism evidence="7 8">
    <name type="scientific">Exaiptasia diaphana</name>
    <name type="common">Tropical sea anemone</name>
    <name type="synonym">Aiptasia pulchella</name>
    <dbReference type="NCBI Taxonomy" id="2652724"/>
    <lineage>
        <taxon>Eukaryota</taxon>
        <taxon>Metazoa</taxon>
        <taxon>Cnidaria</taxon>
        <taxon>Anthozoa</taxon>
        <taxon>Hexacorallia</taxon>
        <taxon>Actiniaria</taxon>
        <taxon>Aiptasiidae</taxon>
        <taxon>Exaiptasia</taxon>
    </lineage>
</organism>
<dbReference type="InterPro" id="IPR010462">
    <property type="entry name" value="Ectoine_synth"/>
</dbReference>
<comment type="catalytic activity">
    <reaction evidence="6">
        <text>(2S)-4-acetamido-2-aminobutanoate = L-ectoine + H2O</text>
        <dbReference type="Rhea" id="RHEA:17281"/>
        <dbReference type="ChEBI" id="CHEBI:15377"/>
        <dbReference type="ChEBI" id="CHEBI:58515"/>
        <dbReference type="ChEBI" id="CHEBI:58929"/>
        <dbReference type="EC" id="4.2.1.108"/>
    </reaction>
</comment>
<dbReference type="OrthoDB" id="9981529at2759"/>
<reference evidence="7" key="1">
    <citation type="submission" date="2022-11" db="UniProtKB">
        <authorList>
            <consortium name="EnsemblMetazoa"/>
        </authorList>
    </citation>
    <scope>IDENTIFICATION</scope>
</reference>
<dbReference type="AlphaFoldDB" id="A0A913XTI9"/>
<dbReference type="SUPFAM" id="SSF51182">
    <property type="entry name" value="RmlC-like cupins"/>
    <property type="match status" value="1"/>
</dbReference>
<dbReference type="RefSeq" id="XP_020909516.1">
    <property type="nucleotide sequence ID" value="XM_021053857.2"/>
</dbReference>
<sequence>MKSRILSELPDEQLGQTTLSGKILTFLEDNVGFFEAQFLLEKDQSHDLTPVYQDHNHIYYCINGKASVKIDQGDNQFTLTDNTLLALSPSTKASITALASTRLVVVSVPGLPNQQPVVGRRQSI</sequence>
<evidence type="ECO:0000256" key="3">
    <source>
        <dbReference type="ARBA" id="ARBA00013192"/>
    </source>
</evidence>
<dbReference type="GeneID" id="110247432"/>
<dbReference type="EC" id="4.2.1.108" evidence="3"/>
<evidence type="ECO:0000256" key="4">
    <source>
        <dbReference type="ARBA" id="ARBA00019707"/>
    </source>
</evidence>
<evidence type="ECO:0000256" key="1">
    <source>
        <dbReference type="ARBA" id="ARBA00005181"/>
    </source>
</evidence>
<dbReference type="GO" id="GO:0033990">
    <property type="term" value="F:ectoine synthase activity"/>
    <property type="evidence" value="ECO:0007669"/>
    <property type="project" value="UniProtKB-EC"/>
</dbReference>
<protein>
    <recommendedName>
        <fullName evidence="4">L-ectoine synthase</fullName>
        <ecNumber evidence="3">4.2.1.108</ecNumber>
    </recommendedName>
    <alternativeName>
        <fullName evidence="5">N-acetyldiaminobutyrate dehydratase</fullName>
    </alternativeName>
</protein>
<evidence type="ECO:0000313" key="7">
    <source>
        <dbReference type="EnsemblMetazoa" id="XP_020909516.1"/>
    </source>
</evidence>
<dbReference type="InterPro" id="IPR011051">
    <property type="entry name" value="RmlC_Cupin_sf"/>
</dbReference>
<keyword evidence="8" id="KW-1185">Reference proteome</keyword>
<accession>A0A913XTI9</accession>
<name>A0A913XTI9_EXADI</name>
<evidence type="ECO:0000256" key="2">
    <source>
        <dbReference type="ARBA" id="ARBA00009637"/>
    </source>
</evidence>
<comment type="pathway">
    <text evidence="1">Amine and polyamine biosynthesis; ectoine biosynthesis; L-ectoine from L-aspartate 4-semialdehyde: step 3/3.</text>
</comment>
<proteinExistence type="inferred from homology"/>
<dbReference type="EnsemblMetazoa" id="XM_021053857.2">
    <property type="protein sequence ID" value="XP_020909516.1"/>
    <property type="gene ID" value="LOC110247432"/>
</dbReference>